<feature type="domain" description="BTB" evidence="1">
    <location>
        <begin position="20"/>
        <end position="117"/>
    </location>
</feature>
<dbReference type="OrthoDB" id="3893071at2759"/>
<evidence type="ECO:0000259" key="1">
    <source>
        <dbReference type="Pfam" id="PF00651"/>
    </source>
</evidence>
<proteinExistence type="predicted"/>
<dbReference type="EMBL" id="JACAZI010000008">
    <property type="protein sequence ID" value="KAF7353926.1"/>
    <property type="molecule type" value="Genomic_DNA"/>
</dbReference>
<dbReference type="SUPFAM" id="SSF54695">
    <property type="entry name" value="POZ domain"/>
    <property type="match status" value="1"/>
</dbReference>
<comment type="caution">
    <text evidence="2">The sequence shown here is derived from an EMBL/GenBank/DDBJ whole genome shotgun (WGS) entry which is preliminary data.</text>
</comment>
<evidence type="ECO:0000313" key="3">
    <source>
        <dbReference type="Proteomes" id="UP000620124"/>
    </source>
</evidence>
<dbReference type="Gene3D" id="3.30.710.10">
    <property type="entry name" value="Potassium Channel Kv1.1, Chain A"/>
    <property type="match status" value="1"/>
</dbReference>
<dbReference type="InterPro" id="IPR000210">
    <property type="entry name" value="BTB/POZ_dom"/>
</dbReference>
<dbReference type="AlphaFoldDB" id="A0A8H6Y848"/>
<gene>
    <name evidence="2" type="ORF">MVEN_01078800</name>
</gene>
<dbReference type="Proteomes" id="UP000620124">
    <property type="component" value="Unassembled WGS sequence"/>
</dbReference>
<protein>
    <recommendedName>
        <fullName evidence="1">BTB domain-containing protein</fullName>
    </recommendedName>
</protein>
<keyword evidence="3" id="KW-1185">Reference proteome</keyword>
<organism evidence="2 3">
    <name type="scientific">Mycena venus</name>
    <dbReference type="NCBI Taxonomy" id="2733690"/>
    <lineage>
        <taxon>Eukaryota</taxon>
        <taxon>Fungi</taxon>
        <taxon>Dikarya</taxon>
        <taxon>Basidiomycota</taxon>
        <taxon>Agaricomycotina</taxon>
        <taxon>Agaricomycetes</taxon>
        <taxon>Agaricomycetidae</taxon>
        <taxon>Agaricales</taxon>
        <taxon>Marasmiineae</taxon>
        <taxon>Mycenaceae</taxon>
        <taxon>Mycena</taxon>
    </lineage>
</organism>
<accession>A0A8H6Y848</accession>
<dbReference type="InterPro" id="IPR011333">
    <property type="entry name" value="SKP1/BTB/POZ_sf"/>
</dbReference>
<dbReference type="Pfam" id="PF00651">
    <property type="entry name" value="BTB"/>
    <property type="match status" value="1"/>
</dbReference>
<sequence>MDVDNTPTRIEELWFSDGGLVVQAEQSLFRVSAGILAARSPVFKDMLSFTQPPDAESIEGCPVVRLPDSSADVTCFFRAIFDSSFFEPHPSKVSFENVLSILRLGNKYAVDYLLRRALVHLSYDFPTTLAAYDAHPKNCSTNLETILDSDAISPFIAVIKIAREVDALWMLPSVFYELARTEDKFIRRVLRCTAYNDHPAKLGDEDQILFLTCSLHLTRLESEAVAFLYSANTNAHCARGERCIRARLSALAKIQDYLADPDEGSPNALSLCSNAEIWDALMENCCKQCYNSLVEANEETRKSLWDKLPGFCGLPPWPELEEMKARALEL</sequence>
<reference evidence="2" key="1">
    <citation type="submission" date="2020-05" db="EMBL/GenBank/DDBJ databases">
        <title>Mycena genomes resolve the evolution of fungal bioluminescence.</title>
        <authorList>
            <person name="Tsai I.J."/>
        </authorList>
    </citation>
    <scope>NUCLEOTIDE SEQUENCE</scope>
    <source>
        <strain evidence="2">CCC161011</strain>
    </source>
</reference>
<dbReference type="CDD" id="cd18186">
    <property type="entry name" value="BTB_POZ_ZBTB_KLHL-like"/>
    <property type="match status" value="1"/>
</dbReference>
<evidence type="ECO:0000313" key="2">
    <source>
        <dbReference type="EMBL" id="KAF7353926.1"/>
    </source>
</evidence>
<name>A0A8H6Y848_9AGAR</name>